<evidence type="ECO:0000259" key="1">
    <source>
        <dbReference type="Pfam" id="PF16409"/>
    </source>
</evidence>
<gene>
    <name evidence="2" type="ORF">DPV69_06540</name>
</gene>
<evidence type="ECO:0000313" key="2">
    <source>
        <dbReference type="EMBL" id="RWU10981.1"/>
    </source>
</evidence>
<evidence type="ECO:0000313" key="3">
    <source>
        <dbReference type="Proteomes" id="UP000284120"/>
    </source>
</evidence>
<organism evidence="2 3">
    <name type="scientific">Pedobacter chitinilyticus</name>
    <dbReference type="NCBI Taxonomy" id="2233776"/>
    <lineage>
        <taxon>Bacteria</taxon>
        <taxon>Pseudomonadati</taxon>
        <taxon>Bacteroidota</taxon>
        <taxon>Sphingobacteriia</taxon>
        <taxon>Sphingobacteriales</taxon>
        <taxon>Sphingobacteriaceae</taxon>
        <taxon>Pedobacter</taxon>
    </lineage>
</organism>
<comment type="caution">
    <text evidence="2">The sequence shown here is derived from an EMBL/GenBank/DDBJ whole genome shotgun (WGS) entry which is preliminary data.</text>
</comment>
<dbReference type="AlphaFoldDB" id="A0A3S3R9D7"/>
<feature type="domain" description="DUF5017" evidence="1">
    <location>
        <begin position="23"/>
        <end position="191"/>
    </location>
</feature>
<sequence length="316" mass="35125">MFKDMKTAKYKLGIFLAFLTFGCTKEYQVEEPTLQITVAKNTVKAGDIVVFNFDGNADFISFYSGETGMDYAFHNKERIYQSNNVLSFRSAKYAGNNTDCARLKYSTDFNGVYDRASIRAATWVDITDQFTIPPIVGTSATFSNSGDIEISNLFPADGKPVYFGWFFTTQANSQRTQFQVAEFKIQGVVTQDPSLSGVVYDFVDCAFKLVLGEGFDGVTVSPVPNVNSTRILWSGTFANDTFKEGWAISAPLHKSEQVNLGLDKPNPIKIVSDPESASYQYVYKTPGKYLATFVIANSSVYGRKEVVKQIEINVEP</sequence>
<dbReference type="PROSITE" id="PS51257">
    <property type="entry name" value="PROKAR_LIPOPROTEIN"/>
    <property type="match status" value="1"/>
</dbReference>
<dbReference type="Proteomes" id="UP000284120">
    <property type="component" value="Unassembled WGS sequence"/>
</dbReference>
<dbReference type="InterPro" id="IPR032185">
    <property type="entry name" value="DUF5017"/>
</dbReference>
<dbReference type="EMBL" id="SAYW01000001">
    <property type="protein sequence ID" value="RWU10981.1"/>
    <property type="molecule type" value="Genomic_DNA"/>
</dbReference>
<keyword evidence="3" id="KW-1185">Reference proteome</keyword>
<dbReference type="Pfam" id="PF16409">
    <property type="entry name" value="DUF5017"/>
    <property type="match status" value="1"/>
</dbReference>
<proteinExistence type="predicted"/>
<name>A0A3S3R9D7_9SPHI</name>
<accession>A0A3S3R9D7</accession>
<dbReference type="OrthoDB" id="1082472at2"/>
<reference evidence="2 3" key="1">
    <citation type="submission" date="2018-06" db="EMBL/GenBank/DDBJ databases">
        <title>Pedobacter endophyticus sp. nov., an endophytic bacterium isolated from a leaf of Triticum aestivum.</title>
        <authorList>
            <person name="Zhang L."/>
        </authorList>
    </citation>
    <scope>NUCLEOTIDE SEQUENCE [LARGE SCALE GENOMIC DNA]</scope>
    <source>
        <strain evidence="2 3">CM134L-2</strain>
    </source>
</reference>
<protein>
    <submittedName>
        <fullName evidence="2">DUF5017 domain-containing protein</fullName>
    </submittedName>
</protein>